<reference evidence="2 3" key="1">
    <citation type="submission" date="2018-09" db="EMBL/GenBank/DDBJ databases">
        <title>Phylogeny of the Shewanellaceae, and recommendation for two new genera, Pseudoshewanella and Parashewanella.</title>
        <authorList>
            <person name="Wang G."/>
        </authorList>
    </citation>
    <scope>NUCLEOTIDE SEQUENCE [LARGE SCALE GENOMIC DNA]</scope>
    <source>
        <strain evidence="2 3">KCTC 22492</strain>
    </source>
</reference>
<dbReference type="PROSITE" id="PS51257">
    <property type="entry name" value="PROKAR_LIPOPROTEIN"/>
    <property type="match status" value="1"/>
</dbReference>
<dbReference type="SUPFAM" id="SSF56281">
    <property type="entry name" value="Metallo-hydrolase/oxidoreductase"/>
    <property type="match status" value="1"/>
</dbReference>
<dbReference type="GO" id="GO:0005737">
    <property type="term" value="C:cytoplasm"/>
    <property type="evidence" value="ECO:0007669"/>
    <property type="project" value="TreeGrafter"/>
</dbReference>
<accession>A0A3A6TZW6</accession>
<keyword evidence="3" id="KW-1185">Reference proteome</keyword>
<dbReference type="Gene3D" id="3.60.15.10">
    <property type="entry name" value="Ribonuclease Z/Hydroxyacylglutathione hydrolase-like"/>
    <property type="match status" value="1"/>
</dbReference>
<dbReference type="Pfam" id="PF12706">
    <property type="entry name" value="Lactamase_B_2"/>
    <property type="match status" value="1"/>
</dbReference>
<dbReference type="RefSeq" id="WP_121852408.1">
    <property type="nucleotide sequence ID" value="NZ_CP037952.1"/>
</dbReference>
<dbReference type="PANTHER" id="PTHR15032">
    <property type="entry name" value="N-ACYL-PHOSPHATIDYLETHANOLAMINE-HYDROLYZING PHOSPHOLIPASE D"/>
    <property type="match status" value="1"/>
</dbReference>
<comment type="caution">
    <text evidence="2">The sequence shown here is derived from an EMBL/GenBank/DDBJ whole genome shotgun (WGS) entry which is preliminary data.</text>
</comment>
<dbReference type="InterPro" id="IPR001279">
    <property type="entry name" value="Metallo-B-lactamas"/>
</dbReference>
<dbReference type="PANTHER" id="PTHR15032:SF4">
    <property type="entry name" value="N-ACYL-PHOSPHATIDYLETHANOLAMINE-HYDROLYZING PHOSPHOLIPASE D"/>
    <property type="match status" value="1"/>
</dbReference>
<keyword evidence="2" id="KW-0378">Hydrolase</keyword>
<gene>
    <name evidence="2" type="ORF">D5R81_04225</name>
</gene>
<dbReference type="OrthoDB" id="9805728at2"/>
<dbReference type="InterPro" id="IPR036866">
    <property type="entry name" value="RibonucZ/Hydroxyglut_hydro"/>
</dbReference>
<protein>
    <submittedName>
        <fullName evidence="2">MBL fold metallo-hydrolase</fullName>
    </submittedName>
</protein>
<dbReference type="GO" id="GO:0016787">
    <property type="term" value="F:hydrolase activity"/>
    <property type="evidence" value="ECO:0007669"/>
    <property type="project" value="UniProtKB-KW"/>
</dbReference>
<proteinExistence type="predicted"/>
<dbReference type="Proteomes" id="UP000273022">
    <property type="component" value="Unassembled WGS sequence"/>
</dbReference>
<evidence type="ECO:0000259" key="1">
    <source>
        <dbReference type="Pfam" id="PF12706"/>
    </source>
</evidence>
<dbReference type="EMBL" id="QYYH01000017">
    <property type="protein sequence ID" value="RJY18707.1"/>
    <property type="molecule type" value="Genomic_DNA"/>
</dbReference>
<dbReference type="AlphaFoldDB" id="A0A3A6TZW6"/>
<evidence type="ECO:0000313" key="2">
    <source>
        <dbReference type="EMBL" id="RJY18707.1"/>
    </source>
</evidence>
<evidence type="ECO:0000313" key="3">
    <source>
        <dbReference type="Proteomes" id="UP000273022"/>
    </source>
</evidence>
<organism evidence="2 3">
    <name type="scientific">Parashewanella spongiae</name>
    <dbReference type="NCBI Taxonomy" id="342950"/>
    <lineage>
        <taxon>Bacteria</taxon>
        <taxon>Pseudomonadati</taxon>
        <taxon>Pseudomonadota</taxon>
        <taxon>Gammaproteobacteria</taxon>
        <taxon>Alteromonadales</taxon>
        <taxon>Shewanellaceae</taxon>
        <taxon>Parashewanella</taxon>
    </lineage>
</organism>
<feature type="domain" description="Metallo-beta-lactamase" evidence="1">
    <location>
        <begin position="113"/>
        <end position="315"/>
    </location>
</feature>
<sequence length="361" mass="41683">MKWLALGAFVVLSIGCTTTNTVNVIVNDDSIIKYRDKPENQDRFSNLYPGEKKYSQTCTENCYLPNKLIKCDTPAENCTFMGQQSLPELGTGFSVRWIGHASFYVNTQDGTSFLFDPVSKQFDWPVDLAFKLNGGFYRNEPKWLTGRQVKNVDAVLYSHIHYDHFNKSDIDKLGNEIEYFTPLKFASHFPNDGYKINEMAWFASSRLGNTDIHFVPANHFSNRILVPFIYEDNSKTLWGGWILESNHKKLFFAGDTGYSSHFKDIYKKYGDIDVCLLPIASYFSEQNPKWYRYVHMTPEDALTAAQDLHCKVIIPWGFGNNSWKMGDRSTHSPLLRFLKMHKQMKISIPIFILNEGEEQTF</sequence>
<name>A0A3A6TZW6_9GAMM</name>